<evidence type="ECO:0000313" key="11">
    <source>
        <dbReference type="EMBL" id="ESV63286.1"/>
    </source>
</evidence>
<accession>A0A829MFV2</accession>
<dbReference type="Gene3D" id="3.60.20.10">
    <property type="entry name" value="Glutamine Phosphoribosylpyrophosphate, subunit 1, domain 1"/>
    <property type="match status" value="1"/>
</dbReference>
<feature type="region of interest" description="Disordered" evidence="10">
    <location>
        <begin position="309"/>
        <end position="331"/>
    </location>
</feature>
<gene>
    <name evidence="11" type="primary">prcB</name>
    <name evidence="11" type="ORF">L833_0662</name>
</gene>
<keyword evidence="3" id="KW-0645">Protease</keyword>
<feature type="compositionally biased region" description="Basic residues" evidence="10">
    <location>
        <begin position="267"/>
        <end position="282"/>
    </location>
</feature>
<evidence type="ECO:0000256" key="7">
    <source>
        <dbReference type="ARBA" id="ARBA00022942"/>
    </source>
</evidence>
<dbReference type="PROSITE" id="PS51476">
    <property type="entry name" value="PROTEASOME_BETA_2"/>
    <property type="match status" value="1"/>
</dbReference>
<dbReference type="GO" id="GO:0010498">
    <property type="term" value="P:proteasomal protein catabolic process"/>
    <property type="evidence" value="ECO:0007669"/>
    <property type="project" value="UniProtKB-UniRule"/>
</dbReference>
<dbReference type="SUPFAM" id="SSF56235">
    <property type="entry name" value="N-terminal nucleophile aminohydrolases (Ntn hydrolases)"/>
    <property type="match status" value="1"/>
</dbReference>
<dbReference type="EC" id="3.4.25.1" evidence="9"/>
<dbReference type="EMBL" id="AYTF01000001">
    <property type="protein sequence ID" value="ESV63286.1"/>
    <property type="molecule type" value="Genomic_DNA"/>
</dbReference>
<protein>
    <recommendedName>
        <fullName evidence="9">Proteasome subunit beta</fullName>
        <ecNumber evidence="9">3.4.25.1</ecNumber>
    </recommendedName>
</protein>
<evidence type="ECO:0000256" key="6">
    <source>
        <dbReference type="ARBA" id="ARBA00022813"/>
    </source>
</evidence>
<evidence type="ECO:0000256" key="1">
    <source>
        <dbReference type="ARBA" id="ARBA00001198"/>
    </source>
</evidence>
<dbReference type="AlphaFoldDB" id="A0A829MFV2"/>
<comment type="caution">
    <text evidence="11">The sequence shown here is derived from an EMBL/GenBank/DDBJ whole genome shotgun (WGS) entry which is preliminary data.</text>
</comment>
<dbReference type="PANTHER" id="PTHR32194">
    <property type="entry name" value="METALLOPROTEASE TLDD"/>
    <property type="match status" value="1"/>
</dbReference>
<dbReference type="PANTHER" id="PTHR32194:SF0">
    <property type="entry name" value="ATP-DEPENDENT PROTEASE SUBUNIT HSLV"/>
    <property type="match status" value="1"/>
</dbReference>
<proteinExistence type="predicted"/>
<dbReference type="InterPro" id="IPR001353">
    <property type="entry name" value="Proteasome_sua/b"/>
</dbReference>
<keyword evidence="8" id="KW-0865">Zymogen</keyword>
<dbReference type="InterPro" id="IPR029055">
    <property type="entry name" value="Ntn_hydrolases_N"/>
</dbReference>
<organism evidence="11 12">
    <name type="scientific">Mycobacteroides abscessus MAB_091912_2446</name>
    <dbReference type="NCBI Taxonomy" id="1335414"/>
    <lineage>
        <taxon>Bacteria</taxon>
        <taxon>Bacillati</taxon>
        <taxon>Actinomycetota</taxon>
        <taxon>Actinomycetes</taxon>
        <taxon>Mycobacteriales</taxon>
        <taxon>Mycobacteriaceae</taxon>
        <taxon>Mycobacteroides</taxon>
        <taxon>Mycobacteroides abscessus</taxon>
    </lineage>
</organism>
<keyword evidence="2" id="KW-0963">Cytoplasm</keyword>
<reference evidence="11 12" key="1">
    <citation type="journal article" date="2014" name="Emerg. Infect. Dis.">
        <title>High-level Relatedness among Mycobacterium abscessus subsp. massiliense Strains from Widely Separated Outbreaks.</title>
        <authorList>
            <person name="Tettelin H."/>
            <person name="Davidson R.M."/>
            <person name="Agrawal S."/>
            <person name="Aitken M.L."/>
            <person name="Shallom S."/>
            <person name="Hasan N.A."/>
            <person name="Strong M."/>
            <person name="Nogueira de Moura V.C."/>
            <person name="De Groote M.A."/>
            <person name="Duarte R.S."/>
            <person name="Hine E."/>
            <person name="Parankush S."/>
            <person name="Su Q."/>
            <person name="Daugherty S.C."/>
            <person name="Fraser C.M."/>
            <person name="Brown-Elliott B.A."/>
            <person name="Wallace R.J.Jr."/>
            <person name="Holland S.M."/>
            <person name="Sampaio E.P."/>
            <person name="Olivier K.N."/>
            <person name="Jackson M."/>
            <person name="Zelazny A.M."/>
        </authorList>
    </citation>
    <scope>NUCLEOTIDE SEQUENCE [LARGE SCALE GENOMIC DNA]</scope>
    <source>
        <strain evidence="11 12">MAB_091912_2446</strain>
    </source>
</reference>
<dbReference type="InterPro" id="IPR023333">
    <property type="entry name" value="Proteasome_suB-type"/>
</dbReference>
<dbReference type="Proteomes" id="UP000018502">
    <property type="component" value="Unassembled WGS sequence"/>
</dbReference>
<name>A0A829MFV2_9MYCO</name>
<dbReference type="GO" id="GO:0005737">
    <property type="term" value="C:cytoplasm"/>
    <property type="evidence" value="ECO:0007669"/>
    <property type="project" value="TreeGrafter"/>
</dbReference>
<dbReference type="GO" id="GO:0005839">
    <property type="term" value="C:proteasome core complex"/>
    <property type="evidence" value="ECO:0007669"/>
    <property type="project" value="UniProtKB-UniRule"/>
</dbReference>
<evidence type="ECO:0000256" key="4">
    <source>
        <dbReference type="ARBA" id="ARBA00022698"/>
    </source>
</evidence>
<dbReference type="NCBIfam" id="TIGR03690">
    <property type="entry name" value="20S_bact_beta"/>
    <property type="match status" value="1"/>
</dbReference>
<keyword evidence="5 11" id="KW-0378">Hydrolase</keyword>
<dbReference type="Pfam" id="PF00227">
    <property type="entry name" value="Proteasome"/>
    <property type="match status" value="1"/>
</dbReference>
<evidence type="ECO:0000256" key="3">
    <source>
        <dbReference type="ARBA" id="ARBA00022670"/>
    </source>
</evidence>
<comment type="catalytic activity">
    <reaction evidence="1">
        <text>Cleavage of peptide bonds with very broad specificity.</text>
        <dbReference type="EC" id="3.4.25.1"/>
    </reaction>
</comment>
<evidence type="ECO:0000313" key="12">
    <source>
        <dbReference type="Proteomes" id="UP000018502"/>
    </source>
</evidence>
<dbReference type="CDD" id="cd01906">
    <property type="entry name" value="proteasome_protease_HslV"/>
    <property type="match status" value="1"/>
</dbReference>
<evidence type="ECO:0000256" key="10">
    <source>
        <dbReference type="SAM" id="MobiDB-lite"/>
    </source>
</evidence>
<keyword evidence="4" id="KW-0888">Threonine protease</keyword>
<evidence type="ECO:0000256" key="5">
    <source>
        <dbReference type="ARBA" id="ARBA00022801"/>
    </source>
</evidence>
<feature type="region of interest" description="Disordered" evidence="10">
    <location>
        <begin position="256"/>
        <end position="282"/>
    </location>
</feature>
<evidence type="ECO:0000256" key="8">
    <source>
        <dbReference type="ARBA" id="ARBA00023145"/>
    </source>
</evidence>
<keyword evidence="6" id="KW-0068">Autocatalytic cleavage</keyword>
<evidence type="ECO:0000256" key="2">
    <source>
        <dbReference type="ARBA" id="ARBA00022490"/>
    </source>
</evidence>
<dbReference type="InterPro" id="IPR022483">
    <property type="entry name" value="PSB_actinobac"/>
</dbReference>
<dbReference type="GO" id="GO:0004298">
    <property type="term" value="F:threonine-type endopeptidase activity"/>
    <property type="evidence" value="ECO:0007669"/>
    <property type="project" value="UniProtKB-UniRule"/>
</dbReference>
<sequence>MIWRDDAIASQPAGQHFRNSHLSSFSEYLRAQAPELLPALGKASGDVIGNLPHGTTIVALTYRGGVLIAGDRRATQGNYIANRDIDKVQITDNYSATGIAGTAAIAVEFARLYAVELEHYEKLEGVQLTFNGKANRLSALVRGNLAAAMQGLVAVPLLVGYDLDDPNGETAGRIVSFDVAGGWHVESDGYQAVGSGSVFAKSSIKKLYRPGGDALTALAVAVEALYDAADDDSATGGPDLVRRVFPTAIRIDSGERFASPRPISRGSRAKSSRSGPTRHGKKLTCVNRVVTHDLSVLRLGRAAHARPFGIGAQGHQPGPFGSGTDLHRRGVVRRGEPIELAAESQ</sequence>
<evidence type="ECO:0000256" key="9">
    <source>
        <dbReference type="NCBIfam" id="TIGR03690"/>
    </source>
</evidence>
<keyword evidence="7 11" id="KW-0647">Proteasome</keyword>